<sequence>MSDQVVGILGERGGQLGRMLAASASLLNIKIAVLDSGESAPAKQVVALPSDSQVAHIDGSFKDPAKIKQLAAGVDVLTVEIEHVDADALEEVQRSTHVKIHPSPSTIRLIQDKYLQKEHLKAKQCPVSEFVKVESTVESITEAVDRLGLPLMLKSRTLAYDGRGNYVLKELSQAKNAIEALGNRGLYAEKWVPFTKEIAVMVVRSTDGTVSSYPAVETIHKDNICHLVFAPLRSRNPSLSSRAQAIAEHAISTLDGAGVFGVEMFLMEDGEIYINEIAPRPHNSGHYTIEACETSQYENHLRAILSLPLGSTALKVPSTAMLNLIGYSSSMSEIKSVVDVALRVPGASTHLYGKAECRKGRKMGHITVVAPSDSELRSRLRPLLQALPGSTQEEVELYTPPLPDRGHSNPFPLVGIIMGSDSDLPVMLPAARILDKFNIPYELTIVSAHRTPDRMVEYARSAATRGIRVIIAGAGGAAHLPGMVAALTPLPVIGVPVKGSSLDGVDSLHSIVQMPRGIPVATVAINNGMNAGLLAIRTLSTGDFKLTEAMSKYLSDLEKEVMGKIDKLDQVGWEAYEVKRS</sequence>
<dbReference type="InterPro" id="IPR033747">
    <property type="entry name" value="PurE_ClassI"/>
</dbReference>
<dbReference type="EMBL" id="JAYKXP010000088">
    <property type="protein sequence ID" value="KAK7028852.1"/>
    <property type="molecule type" value="Genomic_DNA"/>
</dbReference>
<comment type="caution">
    <text evidence="13">The sequence shown here is derived from an EMBL/GenBank/DDBJ whole genome shotgun (WGS) entry which is preliminary data.</text>
</comment>
<protein>
    <recommendedName>
        <fullName evidence="5 11">Phosphoribosylaminoimidazole carboxylase</fullName>
        <ecNumber evidence="4 11">4.1.1.21</ecNumber>
    </recommendedName>
</protein>
<dbReference type="Gene3D" id="3.30.1490.20">
    <property type="entry name" value="ATP-grasp fold, A domain"/>
    <property type="match status" value="1"/>
</dbReference>
<dbReference type="Proteomes" id="UP001383192">
    <property type="component" value="Unassembled WGS sequence"/>
</dbReference>
<evidence type="ECO:0000256" key="5">
    <source>
        <dbReference type="ARBA" id="ARBA00021059"/>
    </source>
</evidence>
<dbReference type="GO" id="GO:0006189">
    <property type="term" value="P:'de novo' IMP biosynthetic process"/>
    <property type="evidence" value="ECO:0007669"/>
    <property type="project" value="UniProtKB-UniRule"/>
</dbReference>
<keyword evidence="9 11" id="KW-0067">ATP-binding</keyword>
<keyword evidence="14" id="KW-1185">Reference proteome</keyword>
<accession>A0AAW0BQL7</accession>
<dbReference type="PANTHER" id="PTHR11609">
    <property type="entry name" value="PURINE BIOSYNTHESIS PROTEIN 6/7, PUR6/7"/>
    <property type="match status" value="1"/>
</dbReference>
<dbReference type="Gene3D" id="3.40.50.1970">
    <property type="match status" value="1"/>
</dbReference>
<dbReference type="Pfam" id="PF00731">
    <property type="entry name" value="AIRC"/>
    <property type="match status" value="1"/>
</dbReference>
<dbReference type="InterPro" id="IPR040686">
    <property type="entry name" value="PurK_C"/>
</dbReference>
<dbReference type="InterPro" id="IPR000031">
    <property type="entry name" value="PurE_dom"/>
</dbReference>
<proteinExistence type="inferred from homology"/>
<evidence type="ECO:0000259" key="12">
    <source>
        <dbReference type="PROSITE" id="PS50975"/>
    </source>
</evidence>
<dbReference type="Gene3D" id="3.40.50.20">
    <property type="match status" value="1"/>
</dbReference>
<dbReference type="NCBIfam" id="TIGR01162">
    <property type="entry name" value="purE"/>
    <property type="match status" value="1"/>
</dbReference>
<keyword evidence="6 11" id="KW-0547">Nucleotide-binding</keyword>
<evidence type="ECO:0000313" key="14">
    <source>
        <dbReference type="Proteomes" id="UP001383192"/>
    </source>
</evidence>
<dbReference type="GO" id="GO:0004638">
    <property type="term" value="F:phosphoribosylaminoimidazole carboxylase activity"/>
    <property type="evidence" value="ECO:0007669"/>
    <property type="project" value="UniProtKB-UniRule"/>
</dbReference>
<dbReference type="InterPro" id="IPR016185">
    <property type="entry name" value="PreATP-grasp_dom_sf"/>
</dbReference>
<dbReference type="SMART" id="SM01001">
    <property type="entry name" value="AIRC"/>
    <property type="match status" value="1"/>
</dbReference>
<evidence type="ECO:0000256" key="9">
    <source>
        <dbReference type="ARBA" id="ARBA00022840"/>
    </source>
</evidence>
<dbReference type="InterPro" id="IPR016301">
    <property type="entry name" value="Ade2_fungi/plant"/>
</dbReference>
<evidence type="ECO:0000313" key="13">
    <source>
        <dbReference type="EMBL" id="KAK7028852.1"/>
    </source>
</evidence>
<dbReference type="FunFam" id="3.40.50.1970:FF:000013">
    <property type="entry name" value="Phosphoribosylaminoimidazole carboxylase"/>
    <property type="match status" value="1"/>
</dbReference>
<dbReference type="SUPFAM" id="SSF51246">
    <property type="entry name" value="Rudiment single hybrid motif"/>
    <property type="match status" value="1"/>
</dbReference>
<comment type="catalytic activity">
    <reaction evidence="1 11">
        <text>5-amino-1-(5-phospho-D-ribosyl)imidazole-4-carboxylate + H(+) = 5-amino-1-(5-phospho-beta-D-ribosyl)imidazole + CO2</text>
        <dbReference type="Rhea" id="RHEA:10792"/>
        <dbReference type="ChEBI" id="CHEBI:15378"/>
        <dbReference type="ChEBI" id="CHEBI:16526"/>
        <dbReference type="ChEBI" id="CHEBI:77657"/>
        <dbReference type="ChEBI" id="CHEBI:137981"/>
        <dbReference type="EC" id="4.1.1.21"/>
    </reaction>
</comment>
<dbReference type="Pfam" id="PF17769">
    <property type="entry name" value="PurK_C"/>
    <property type="match status" value="1"/>
</dbReference>
<dbReference type="HAMAP" id="MF_01928">
    <property type="entry name" value="PurK"/>
    <property type="match status" value="1"/>
</dbReference>
<dbReference type="PANTHER" id="PTHR11609:SF5">
    <property type="entry name" value="PHOSPHORIBOSYLAMINOIMIDAZOLE CARBOXYLASE"/>
    <property type="match status" value="1"/>
</dbReference>
<evidence type="ECO:0000256" key="11">
    <source>
        <dbReference type="PIRNR" id="PIRNR001340"/>
    </source>
</evidence>
<keyword evidence="7 11" id="KW-0658">Purine biosynthesis</keyword>
<dbReference type="PIRSF" id="PIRSF001340">
    <property type="entry name" value="AIR_carboxylase"/>
    <property type="match status" value="1"/>
</dbReference>
<evidence type="ECO:0000256" key="10">
    <source>
        <dbReference type="ARBA" id="ARBA00023239"/>
    </source>
</evidence>
<dbReference type="InterPro" id="IPR005875">
    <property type="entry name" value="PurK"/>
</dbReference>
<dbReference type="InterPro" id="IPR003135">
    <property type="entry name" value="ATP-grasp_carboxylate-amine"/>
</dbReference>
<organism evidence="13 14">
    <name type="scientific">Paramarasmius palmivorus</name>
    <dbReference type="NCBI Taxonomy" id="297713"/>
    <lineage>
        <taxon>Eukaryota</taxon>
        <taxon>Fungi</taxon>
        <taxon>Dikarya</taxon>
        <taxon>Basidiomycota</taxon>
        <taxon>Agaricomycotina</taxon>
        <taxon>Agaricomycetes</taxon>
        <taxon>Agaricomycetidae</taxon>
        <taxon>Agaricales</taxon>
        <taxon>Marasmiineae</taxon>
        <taxon>Marasmiaceae</taxon>
        <taxon>Paramarasmius</taxon>
    </lineage>
</organism>
<dbReference type="GO" id="GO:0005524">
    <property type="term" value="F:ATP binding"/>
    <property type="evidence" value="ECO:0007669"/>
    <property type="project" value="UniProtKB-UniRule"/>
</dbReference>
<dbReference type="Pfam" id="PF02222">
    <property type="entry name" value="ATP-grasp"/>
    <property type="match status" value="1"/>
</dbReference>
<evidence type="ECO:0000256" key="6">
    <source>
        <dbReference type="ARBA" id="ARBA00022741"/>
    </source>
</evidence>
<dbReference type="PROSITE" id="PS50975">
    <property type="entry name" value="ATP_GRASP"/>
    <property type="match status" value="1"/>
</dbReference>
<dbReference type="InterPro" id="IPR054350">
    <property type="entry name" value="PurT/PurK_preATP-grasp"/>
</dbReference>
<reference evidence="13 14" key="1">
    <citation type="submission" date="2024-01" db="EMBL/GenBank/DDBJ databases">
        <title>A draft genome for a cacao thread blight-causing isolate of Paramarasmius palmivorus.</title>
        <authorList>
            <person name="Baruah I.K."/>
            <person name="Bukari Y."/>
            <person name="Amoako-Attah I."/>
            <person name="Meinhardt L.W."/>
            <person name="Bailey B.A."/>
            <person name="Cohen S.P."/>
        </authorList>
    </citation>
    <scope>NUCLEOTIDE SEQUENCE [LARGE SCALE GENOMIC DNA]</scope>
    <source>
        <strain evidence="13 14">GH-12</strain>
    </source>
</reference>
<keyword evidence="8 11" id="KW-0210">Decarboxylase</keyword>
<comment type="similarity">
    <text evidence="3 11">In the C-terminal section; belongs to the AIR carboxylase family. Class I subfamily.</text>
</comment>
<dbReference type="InterPro" id="IPR011761">
    <property type="entry name" value="ATP-grasp"/>
</dbReference>
<gene>
    <name evidence="13" type="primary">ADE2_2</name>
    <name evidence="13" type="ORF">VNI00_014865</name>
</gene>
<evidence type="ECO:0000256" key="7">
    <source>
        <dbReference type="ARBA" id="ARBA00022755"/>
    </source>
</evidence>
<keyword evidence="10 11" id="KW-0456">Lyase</keyword>
<comment type="pathway">
    <text evidence="2 11">Purine metabolism; IMP biosynthesis via de novo pathway; 5-amino-1-(5-phospho-D-ribosyl)imidazole-4-carboxylate from 5-amino-1-(5-phospho-D-ribosyl)imidazole (carboxylase route): step 1/1.</text>
</comment>
<evidence type="ECO:0000256" key="1">
    <source>
        <dbReference type="ARBA" id="ARBA00001244"/>
    </source>
</evidence>
<dbReference type="FunFam" id="3.30.470.20:FF:000037">
    <property type="entry name" value="Phosphoribosylaminoimidazole carboxylase, chloroplastic"/>
    <property type="match status" value="1"/>
</dbReference>
<dbReference type="EC" id="4.1.1.21" evidence="4 11"/>
<dbReference type="SUPFAM" id="SSF52255">
    <property type="entry name" value="N5-CAIR mutase (phosphoribosylaminoimidazole carboxylase, PurE)"/>
    <property type="match status" value="1"/>
</dbReference>
<evidence type="ECO:0000256" key="2">
    <source>
        <dbReference type="ARBA" id="ARBA00004747"/>
    </source>
</evidence>
<dbReference type="NCBIfam" id="NF004679">
    <property type="entry name" value="PRK06019.1-5"/>
    <property type="match status" value="1"/>
</dbReference>
<dbReference type="SUPFAM" id="SSF52440">
    <property type="entry name" value="PreATP-grasp domain"/>
    <property type="match status" value="1"/>
</dbReference>
<name>A0AAW0BQL7_9AGAR</name>
<dbReference type="AlphaFoldDB" id="A0AAW0BQL7"/>
<dbReference type="NCBIfam" id="TIGR01161">
    <property type="entry name" value="purK"/>
    <property type="match status" value="1"/>
</dbReference>
<dbReference type="HAMAP" id="MF_01929">
    <property type="entry name" value="PurE_classI"/>
    <property type="match status" value="1"/>
</dbReference>
<feature type="domain" description="ATP-grasp" evidence="12">
    <location>
        <begin position="117"/>
        <end position="305"/>
    </location>
</feature>
<dbReference type="Pfam" id="PF22660">
    <property type="entry name" value="RS_preATP-grasp-like"/>
    <property type="match status" value="1"/>
</dbReference>
<evidence type="ECO:0000256" key="8">
    <source>
        <dbReference type="ARBA" id="ARBA00022793"/>
    </source>
</evidence>
<dbReference type="InterPro" id="IPR013815">
    <property type="entry name" value="ATP_grasp_subdomain_1"/>
</dbReference>
<dbReference type="InterPro" id="IPR011054">
    <property type="entry name" value="Rudment_hybrid_motif"/>
</dbReference>
<dbReference type="Gene3D" id="3.30.470.20">
    <property type="entry name" value="ATP-grasp fold, B domain"/>
    <property type="match status" value="1"/>
</dbReference>
<evidence type="ECO:0000256" key="3">
    <source>
        <dbReference type="ARBA" id="ARBA00006114"/>
    </source>
</evidence>
<dbReference type="SUPFAM" id="SSF56059">
    <property type="entry name" value="Glutathione synthetase ATP-binding domain-like"/>
    <property type="match status" value="1"/>
</dbReference>
<evidence type="ECO:0000256" key="4">
    <source>
        <dbReference type="ARBA" id="ARBA00012329"/>
    </source>
</evidence>
<dbReference type="GO" id="GO:0046872">
    <property type="term" value="F:metal ion binding"/>
    <property type="evidence" value="ECO:0007669"/>
    <property type="project" value="InterPro"/>
</dbReference>